<evidence type="ECO:0000313" key="3">
    <source>
        <dbReference type="Proteomes" id="UP000534783"/>
    </source>
</evidence>
<keyword evidence="1" id="KW-1003">Cell membrane</keyword>
<accession>A0A7X6I9P0</accession>
<proteinExistence type="inferred from homology"/>
<dbReference type="SMART" id="SM01234">
    <property type="entry name" value="Haemolytic"/>
    <property type="match status" value="1"/>
</dbReference>
<dbReference type="NCBIfam" id="TIGR00278">
    <property type="entry name" value="membrane protein insertion efficiency factor YidD"/>
    <property type="match status" value="1"/>
</dbReference>
<reference evidence="2 3" key="1">
    <citation type="journal article" date="2020" name="Nature">
        <title>Bacterial chemolithoautotrophy via manganese oxidation.</title>
        <authorList>
            <person name="Yu H."/>
            <person name="Leadbetter J.R."/>
        </authorList>
    </citation>
    <scope>NUCLEOTIDE SEQUENCE [LARGE SCALE GENOMIC DNA]</scope>
    <source>
        <strain evidence="2 3">Mn-1</strain>
    </source>
</reference>
<organism evidence="2 3">
    <name type="scientific">Candidatus Manganitrophus noduliformans</name>
    <dbReference type="NCBI Taxonomy" id="2606439"/>
    <lineage>
        <taxon>Bacteria</taxon>
        <taxon>Pseudomonadati</taxon>
        <taxon>Nitrospirota</taxon>
        <taxon>Nitrospiria</taxon>
        <taxon>Candidatus Troglogloeales</taxon>
        <taxon>Candidatus Manganitrophaceae</taxon>
        <taxon>Candidatus Manganitrophus</taxon>
    </lineage>
</organism>
<comment type="caution">
    <text evidence="2">The sequence shown here is derived from an EMBL/GenBank/DDBJ whole genome shotgun (WGS) entry which is preliminary data.</text>
</comment>
<dbReference type="HAMAP" id="MF_00386">
    <property type="entry name" value="UPF0161_YidD"/>
    <property type="match status" value="1"/>
</dbReference>
<dbReference type="RefSeq" id="WP_168057817.1">
    <property type="nucleotide sequence ID" value="NZ_VTOW01000001.1"/>
</dbReference>
<evidence type="ECO:0000256" key="1">
    <source>
        <dbReference type="HAMAP-Rule" id="MF_00386"/>
    </source>
</evidence>
<dbReference type="AlphaFoldDB" id="A0A7X6I9P0"/>
<comment type="subcellular location">
    <subcellularLocation>
        <location evidence="1">Cell membrane</location>
        <topology evidence="1">Peripheral membrane protein</topology>
        <orientation evidence="1">Cytoplasmic side</orientation>
    </subcellularLocation>
</comment>
<dbReference type="GO" id="GO:0005886">
    <property type="term" value="C:plasma membrane"/>
    <property type="evidence" value="ECO:0007669"/>
    <property type="project" value="UniProtKB-SubCell"/>
</dbReference>
<dbReference type="PANTHER" id="PTHR33383">
    <property type="entry name" value="MEMBRANE PROTEIN INSERTION EFFICIENCY FACTOR-RELATED"/>
    <property type="match status" value="1"/>
</dbReference>
<sequence length="69" mass="7965">MALIYIFIVRFYQGIISPLLPPACRFYPTCSSYSIEAVKRHGFFRGMIMTIKRLIRCHPFCSGGYDPVN</sequence>
<dbReference type="PANTHER" id="PTHR33383:SF1">
    <property type="entry name" value="MEMBRANE PROTEIN INSERTION EFFICIENCY FACTOR-RELATED"/>
    <property type="match status" value="1"/>
</dbReference>
<dbReference type="InterPro" id="IPR002696">
    <property type="entry name" value="Membr_insert_effic_factor_YidD"/>
</dbReference>
<name>A0A7X6I9P0_9BACT</name>
<keyword evidence="1" id="KW-0472">Membrane</keyword>
<dbReference type="EMBL" id="VTOW01000001">
    <property type="protein sequence ID" value="NKE69519.1"/>
    <property type="molecule type" value="Genomic_DNA"/>
</dbReference>
<gene>
    <name evidence="2" type="primary">yidD</name>
    <name evidence="2" type="ORF">MNODULE_01980</name>
</gene>
<dbReference type="Pfam" id="PF01809">
    <property type="entry name" value="YidD"/>
    <property type="match status" value="1"/>
</dbReference>
<protein>
    <recommendedName>
        <fullName evidence="1">Putative membrane protein insertion efficiency factor</fullName>
    </recommendedName>
</protein>
<dbReference type="Proteomes" id="UP000534783">
    <property type="component" value="Unassembled WGS sequence"/>
</dbReference>
<comment type="similarity">
    <text evidence="1">Belongs to the UPF0161 family.</text>
</comment>
<keyword evidence="3" id="KW-1185">Reference proteome</keyword>
<evidence type="ECO:0000313" key="2">
    <source>
        <dbReference type="EMBL" id="NKE69519.1"/>
    </source>
</evidence>
<comment type="function">
    <text evidence="1">Could be involved in insertion of integral membrane proteins into the membrane.</text>
</comment>